<evidence type="ECO:0000256" key="2">
    <source>
        <dbReference type="SAM" id="MobiDB-lite"/>
    </source>
</evidence>
<dbReference type="PANTHER" id="PTHR10039">
    <property type="entry name" value="AMELOGENIN"/>
    <property type="match status" value="1"/>
</dbReference>
<organism evidence="4 5">
    <name type="scientific">Crepidotus variabilis</name>
    <dbReference type="NCBI Taxonomy" id="179855"/>
    <lineage>
        <taxon>Eukaryota</taxon>
        <taxon>Fungi</taxon>
        <taxon>Dikarya</taxon>
        <taxon>Basidiomycota</taxon>
        <taxon>Agaricomycotina</taxon>
        <taxon>Agaricomycetes</taxon>
        <taxon>Agaricomycetidae</taxon>
        <taxon>Agaricales</taxon>
        <taxon>Agaricineae</taxon>
        <taxon>Crepidotaceae</taxon>
        <taxon>Crepidotus</taxon>
    </lineage>
</organism>
<dbReference type="EMBL" id="MU157906">
    <property type="protein sequence ID" value="KAF9524037.1"/>
    <property type="molecule type" value="Genomic_DNA"/>
</dbReference>
<feature type="compositionally biased region" description="Polar residues" evidence="2">
    <location>
        <begin position="9"/>
        <end position="25"/>
    </location>
</feature>
<protein>
    <recommendedName>
        <fullName evidence="3">Nephrocystin 3-like N-terminal domain-containing protein</fullName>
    </recommendedName>
</protein>
<dbReference type="InterPro" id="IPR056884">
    <property type="entry name" value="NPHP3-like_N"/>
</dbReference>
<dbReference type="PANTHER" id="PTHR10039:SF16">
    <property type="entry name" value="GPI INOSITOL-DEACYLASE"/>
    <property type="match status" value="1"/>
</dbReference>
<comment type="caution">
    <text evidence="4">The sequence shown here is derived from an EMBL/GenBank/DDBJ whole genome shotgun (WGS) entry which is preliminary data.</text>
</comment>
<keyword evidence="5" id="KW-1185">Reference proteome</keyword>
<feature type="domain" description="Nephrocystin 3-like N-terminal" evidence="3">
    <location>
        <begin position="104"/>
        <end position="267"/>
    </location>
</feature>
<proteinExistence type="predicted"/>
<reference evidence="4" key="1">
    <citation type="submission" date="2020-11" db="EMBL/GenBank/DDBJ databases">
        <authorList>
            <consortium name="DOE Joint Genome Institute"/>
            <person name="Ahrendt S."/>
            <person name="Riley R."/>
            <person name="Andreopoulos W."/>
            <person name="Labutti K."/>
            <person name="Pangilinan J."/>
            <person name="Ruiz-Duenas F.J."/>
            <person name="Barrasa J.M."/>
            <person name="Sanchez-Garcia M."/>
            <person name="Camarero S."/>
            <person name="Miyauchi S."/>
            <person name="Serrano A."/>
            <person name="Linde D."/>
            <person name="Babiker R."/>
            <person name="Drula E."/>
            <person name="Ayuso-Fernandez I."/>
            <person name="Pacheco R."/>
            <person name="Padilla G."/>
            <person name="Ferreira P."/>
            <person name="Barriuso J."/>
            <person name="Kellner H."/>
            <person name="Castanera R."/>
            <person name="Alfaro M."/>
            <person name="Ramirez L."/>
            <person name="Pisabarro A.G."/>
            <person name="Kuo A."/>
            <person name="Tritt A."/>
            <person name="Lipzen A."/>
            <person name="He G."/>
            <person name="Yan M."/>
            <person name="Ng V."/>
            <person name="Cullen D."/>
            <person name="Martin F."/>
            <person name="Rosso M.-N."/>
            <person name="Henrissat B."/>
            <person name="Hibbett D."/>
            <person name="Martinez A.T."/>
            <person name="Grigoriev I.V."/>
        </authorList>
    </citation>
    <scope>NUCLEOTIDE SEQUENCE</scope>
    <source>
        <strain evidence="4">CBS 506.95</strain>
    </source>
</reference>
<keyword evidence="1" id="KW-0677">Repeat</keyword>
<gene>
    <name evidence="4" type="ORF">CPB83DRAFT_898283</name>
</gene>
<evidence type="ECO:0000256" key="1">
    <source>
        <dbReference type="ARBA" id="ARBA00022737"/>
    </source>
</evidence>
<dbReference type="Pfam" id="PF24883">
    <property type="entry name" value="NPHP3_N"/>
    <property type="match status" value="1"/>
</dbReference>
<evidence type="ECO:0000259" key="3">
    <source>
        <dbReference type="Pfam" id="PF24883"/>
    </source>
</evidence>
<dbReference type="Proteomes" id="UP000807306">
    <property type="component" value="Unassembled WGS sequence"/>
</dbReference>
<dbReference type="AlphaFoldDB" id="A0A9P6E7R9"/>
<accession>A0A9P6E7R9</accession>
<sequence length="689" mass="78516">MSLYHPYRRSTTSNVKIKSSRSPNASRDDNPSQHSTTSHTAIFSHNNHVEVSGGSFTIYNKESLDTGLLLLNQAVSKEAMHDSSARHPPPKCHPETRKEIINFFVNWAKKLRSSELVYWLHAPFGHGKSAVVQCVVDQLIGEGRRDLVAGAFFFGRGKPGRNKITHLLPTIAYQIAINVPGMREHINSAVMNDPALLSRSVEVQLRSLIINPLLNCDNGPHLGHHPTVFIDGLDECDTIEAQIHLLDVIASALRDHDTPLRFLISSRPEAHIRDAFGQDDFNDVVWEIQLPDNDAEMFTYLASQFNEIYDNRARFMKAANVRKPWPTPEQIHELVKRACGQYVFLNTITRFIGVPSLNPVSQLKIVLGRLSDQTLFTDMDSIYRLVLERCPYQHVLTVVVGSLLQQGYNHTSTAIADIWQLPVEDIQLVIEHLVAIVEETEGGTLLFRHLSFREFLEDESRSGRYYCDGILVSVNWSTRLQKAFKLALSGELLIRNDSSLSYFTPMLHSEIQQPCNWTSPSELAQLLLDGYSRAMLGSDELMRWYRVVEFLLRTLNTFFGYSWPPQTLLAQWTAGELNTPFTIEVQKQCLAIWKDIVDTALSEMDPRLANRLLDLDRACQVQDLAKAVRLDVDGCLATLDEHRVLFIVDSPMTATSYVQLRDNPYFFFNEDGTRTYVHETRRQFYDNRQ</sequence>
<feature type="compositionally biased region" description="Polar residues" evidence="2">
    <location>
        <begin position="32"/>
        <end position="44"/>
    </location>
</feature>
<feature type="region of interest" description="Disordered" evidence="2">
    <location>
        <begin position="1"/>
        <end position="44"/>
    </location>
</feature>
<name>A0A9P6E7R9_9AGAR</name>
<evidence type="ECO:0000313" key="4">
    <source>
        <dbReference type="EMBL" id="KAF9524037.1"/>
    </source>
</evidence>
<evidence type="ECO:0000313" key="5">
    <source>
        <dbReference type="Proteomes" id="UP000807306"/>
    </source>
</evidence>
<dbReference type="OrthoDB" id="5967843at2759"/>